<gene>
    <name evidence="1" type="ORF">PCOR1329_LOCUS44843</name>
</gene>
<name>A0ABN9U4N5_9DINO</name>
<proteinExistence type="predicted"/>
<organism evidence="1 2">
    <name type="scientific">Prorocentrum cordatum</name>
    <dbReference type="NCBI Taxonomy" id="2364126"/>
    <lineage>
        <taxon>Eukaryota</taxon>
        <taxon>Sar</taxon>
        <taxon>Alveolata</taxon>
        <taxon>Dinophyceae</taxon>
        <taxon>Prorocentrales</taxon>
        <taxon>Prorocentraceae</taxon>
        <taxon>Prorocentrum</taxon>
    </lineage>
</organism>
<protein>
    <submittedName>
        <fullName evidence="1">Uncharacterized protein</fullName>
    </submittedName>
</protein>
<sequence length="346" mass="37036">MSVELLIVQQAHITLARHGLRDLGNCLVKGFCRGVISTFGAPSKRHAAVSEDMMVYASCQLRLVHMGRSMARLRRHTSYSASLSYAGRTKPAKLASACHGTPVDEEVAAREQLGRPHLTEMVRAGREGVVARPSGASRAFRGWAQHADFGAGPQAVPTTAGEATLEVKAVGSAIDELALESTRLFMGETKRDSEKLVVKDSKEKRLPLTVSAAKQMVLGTACAVKMLESQLAEARSAHEAACREVLGAGFVSSQLFDNGEAGPVSAVAVLDEALAYAMVTPACSKRECTQSTVLQVGFRSTVTQRDTCLPAPVFEKKVLRASPPPPMFLSEGTWPSGWMKLCGVLE</sequence>
<comment type="caution">
    <text evidence="1">The sequence shown here is derived from an EMBL/GenBank/DDBJ whole genome shotgun (WGS) entry which is preliminary data.</text>
</comment>
<evidence type="ECO:0000313" key="2">
    <source>
        <dbReference type="Proteomes" id="UP001189429"/>
    </source>
</evidence>
<keyword evidence="2" id="KW-1185">Reference proteome</keyword>
<dbReference type="EMBL" id="CAUYUJ010015390">
    <property type="protein sequence ID" value="CAK0853327.1"/>
    <property type="molecule type" value="Genomic_DNA"/>
</dbReference>
<feature type="non-terminal residue" evidence="1">
    <location>
        <position position="346"/>
    </location>
</feature>
<accession>A0ABN9U4N5</accession>
<reference evidence="1" key="1">
    <citation type="submission" date="2023-10" db="EMBL/GenBank/DDBJ databases">
        <authorList>
            <person name="Chen Y."/>
            <person name="Shah S."/>
            <person name="Dougan E. K."/>
            <person name="Thang M."/>
            <person name="Chan C."/>
        </authorList>
    </citation>
    <scope>NUCLEOTIDE SEQUENCE [LARGE SCALE GENOMIC DNA]</scope>
</reference>
<dbReference type="Proteomes" id="UP001189429">
    <property type="component" value="Unassembled WGS sequence"/>
</dbReference>
<evidence type="ECO:0000313" key="1">
    <source>
        <dbReference type="EMBL" id="CAK0853327.1"/>
    </source>
</evidence>